<dbReference type="FunFam" id="3.40.50.300:FF:000127">
    <property type="entry name" value="Ribose import ATP-binding protein RbsA"/>
    <property type="match status" value="1"/>
</dbReference>
<keyword evidence="6 11" id="KW-0067">ATP-binding</keyword>
<dbReference type="SUPFAM" id="SSF52540">
    <property type="entry name" value="P-loop containing nucleoside triphosphate hydrolases"/>
    <property type="match status" value="2"/>
</dbReference>
<feature type="domain" description="ABC transporter" evidence="10">
    <location>
        <begin position="6"/>
        <end position="241"/>
    </location>
</feature>
<evidence type="ECO:0000256" key="4">
    <source>
        <dbReference type="ARBA" id="ARBA00022737"/>
    </source>
</evidence>
<sequence length="542" mass="60041">MSEFVVEMKNIVKSFGEVHAVKDGQFNLIKGEIHSLIGENGAGKSTMMKLLYGMYPIDSGEIIVKGQSMGKLDPKLAIQHGIGMVHQEFMLVNDLTVLENVILGFEPKKGLQIDFDKARKEIQHFIDQYNMEIQLDKKVSQISVGEAQRVEIIKTLMRGADIIILDEPTAVLTPQETKKLFEILNNLKKEQKSLVFISHKLNEVMEISDRISVMRQGLHMGIVSKEETSPLDLTKKMIGREVFLHIDKTYEKAGKKILDVQDVWIPSQKESSKIRGLSLHVNEGEIVGIAGIDGNGQSELIEAITGLRPVERGHIFLDGKEITNLSPKKVREVGLAHIPEDRNTRGLNRTMSIEENLVAVEVDKAPFSRGMVMNTAAMDRHSEEMVKRFDIRPTDYKLPTSSLSGGNAQKVVVAREVSMNKKLLVAAQPTRGVDIGAIESIQKTLEEAKKNGAGVLLVSTELEEITSLSDRIIVIHEGTITGELSAGEANENNLGLLMMGGTVDHQVKEDMTKQQPKVDVEDHQAKEGVTEHQLQEGGNGDE</sequence>
<dbReference type="Proteomes" id="UP000522163">
    <property type="component" value="Unassembled WGS sequence"/>
</dbReference>
<dbReference type="EMBL" id="JACHHH010000002">
    <property type="protein sequence ID" value="MBB6040455.1"/>
    <property type="molecule type" value="Genomic_DNA"/>
</dbReference>
<evidence type="ECO:0000256" key="3">
    <source>
        <dbReference type="ARBA" id="ARBA00022475"/>
    </source>
</evidence>
<evidence type="ECO:0000256" key="9">
    <source>
        <dbReference type="SAM" id="MobiDB-lite"/>
    </source>
</evidence>
<reference evidence="11 12" key="1">
    <citation type="submission" date="2020-08" db="EMBL/GenBank/DDBJ databases">
        <title>Genomic Encyclopedia of Type Strains, Phase IV (KMG-IV): sequencing the most valuable type-strain genomes for metagenomic binning, comparative biology and taxonomic classification.</title>
        <authorList>
            <person name="Goeker M."/>
        </authorList>
    </citation>
    <scope>NUCLEOTIDE SEQUENCE [LARGE SCALE GENOMIC DNA]</scope>
    <source>
        <strain evidence="11 12">DSM 17245</strain>
    </source>
</reference>
<feature type="compositionally biased region" description="Basic and acidic residues" evidence="9">
    <location>
        <begin position="510"/>
        <end position="534"/>
    </location>
</feature>
<keyword evidence="5" id="KW-0547">Nucleotide-binding</keyword>
<evidence type="ECO:0000256" key="7">
    <source>
        <dbReference type="ARBA" id="ARBA00022967"/>
    </source>
</evidence>
<feature type="domain" description="ABC transporter" evidence="10">
    <location>
        <begin position="258"/>
        <end position="502"/>
    </location>
</feature>
<dbReference type="InterPro" id="IPR017871">
    <property type="entry name" value="ABC_transporter-like_CS"/>
</dbReference>
<evidence type="ECO:0000313" key="12">
    <source>
        <dbReference type="Proteomes" id="UP000522163"/>
    </source>
</evidence>
<comment type="subcellular location">
    <subcellularLocation>
        <location evidence="1">Cell membrane</location>
        <topology evidence="1">Peripheral membrane protein</topology>
    </subcellularLocation>
</comment>
<dbReference type="GeneID" id="85013983"/>
<keyword evidence="7" id="KW-1278">Translocase</keyword>
<dbReference type="CDD" id="cd03215">
    <property type="entry name" value="ABC_Carb_Monos_II"/>
    <property type="match status" value="1"/>
</dbReference>
<dbReference type="CDD" id="cd03216">
    <property type="entry name" value="ABC_Carb_Monos_I"/>
    <property type="match status" value="1"/>
</dbReference>
<dbReference type="InterPro" id="IPR027417">
    <property type="entry name" value="P-loop_NTPase"/>
</dbReference>
<keyword evidence="8" id="KW-0472">Membrane</keyword>
<dbReference type="Pfam" id="PF00005">
    <property type="entry name" value="ABC_tran"/>
    <property type="match status" value="2"/>
</dbReference>
<protein>
    <submittedName>
        <fullName evidence="11">Simple sugar transport system ATP-binding protein</fullName>
    </submittedName>
</protein>
<keyword evidence="4" id="KW-0677">Repeat</keyword>
<keyword evidence="11" id="KW-0762">Sugar transport</keyword>
<evidence type="ECO:0000256" key="8">
    <source>
        <dbReference type="ARBA" id="ARBA00023136"/>
    </source>
</evidence>
<dbReference type="AlphaFoldDB" id="A0A7W9SFC3"/>
<dbReference type="InterPro" id="IPR003439">
    <property type="entry name" value="ABC_transporter-like_ATP-bd"/>
</dbReference>
<feature type="region of interest" description="Disordered" evidence="9">
    <location>
        <begin position="510"/>
        <end position="542"/>
    </location>
</feature>
<dbReference type="Gene3D" id="3.40.50.300">
    <property type="entry name" value="P-loop containing nucleotide triphosphate hydrolases"/>
    <property type="match status" value="2"/>
</dbReference>
<dbReference type="InterPro" id="IPR003593">
    <property type="entry name" value="AAA+_ATPase"/>
</dbReference>
<evidence type="ECO:0000256" key="2">
    <source>
        <dbReference type="ARBA" id="ARBA00022448"/>
    </source>
</evidence>
<evidence type="ECO:0000256" key="5">
    <source>
        <dbReference type="ARBA" id="ARBA00022741"/>
    </source>
</evidence>
<dbReference type="RefSeq" id="WP_243155810.1">
    <property type="nucleotide sequence ID" value="NZ_JACHHH010000002.1"/>
</dbReference>
<dbReference type="PROSITE" id="PS50893">
    <property type="entry name" value="ABC_TRANSPORTER_2"/>
    <property type="match status" value="2"/>
</dbReference>
<organism evidence="11 12">
    <name type="scientific">Oribacterium sinus</name>
    <dbReference type="NCBI Taxonomy" id="237576"/>
    <lineage>
        <taxon>Bacteria</taxon>
        <taxon>Bacillati</taxon>
        <taxon>Bacillota</taxon>
        <taxon>Clostridia</taxon>
        <taxon>Lachnospirales</taxon>
        <taxon>Lachnospiraceae</taxon>
        <taxon>Oribacterium</taxon>
    </lineage>
</organism>
<gene>
    <name evidence="11" type="ORF">HNQ46_000418</name>
</gene>
<dbReference type="GO" id="GO:0016887">
    <property type="term" value="F:ATP hydrolysis activity"/>
    <property type="evidence" value="ECO:0007669"/>
    <property type="project" value="InterPro"/>
</dbReference>
<proteinExistence type="predicted"/>
<keyword evidence="3" id="KW-1003">Cell membrane</keyword>
<dbReference type="GO" id="GO:0005886">
    <property type="term" value="C:plasma membrane"/>
    <property type="evidence" value="ECO:0007669"/>
    <property type="project" value="UniProtKB-SubCell"/>
</dbReference>
<dbReference type="PROSITE" id="PS00211">
    <property type="entry name" value="ABC_TRANSPORTER_1"/>
    <property type="match status" value="2"/>
</dbReference>
<accession>A0A7W9SFC3</accession>
<name>A0A7W9SFC3_9FIRM</name>
<dbReference type="GO" id="GO:0005524">
    <property type="term" value="F:ATP binding"/>
    <property type="evidence" value="ECO:0007669"/>
    <property type="project" value="UniProtKB-KW"/>
</dbReference>
<dbReference type="PANTHER" id="PTHR43790">
    <property type="entry name" value="CARBOHYDRATE TRANSPORT ATP-BINDING PROTEIN MG119-RELATED"/>
    <property type="match status" value="1"/>
</dbReference>
<dbReference type="SMART" id="SM00382">
    <property type="entry name" value="AAA"/>
    <property type="match status" value="1"/>
</dbReference>
<dbReference type="PANTHER" id="PTHR43790:SF4">
    <property type="entry name" value="GUANOSINE IMPORT ATP-BINDING PROTEIN NUPO"/>
    <property type="match status" value="1"/>
</dbReference>
<evidence type="ECO:0000313" key="11">
    <source>
        <dbReference type="EMBL" id="MBB6040455.1"/>
    </source>
</evidence>
<dbReference type="InterPro" id="IPR050107">
    <property type="entry name" value="ABC_carbohydrate_import_ATPase"/>
</dbReference>
<keyword evidence="2" id="KW-0813">Transport</keyword>
<evidence type="ECO:0000256" key="1">
    <source>
        <dbReference type="ARBA" id="ARBA00004202"/>
    </source>
</evidence>
<evidence type="ECO:0000256" key="6">
    <source>
        <dbReference type="ARBA" id="ARBA00022840"/>
    </source>
</evidence>
<evidence type="ECO:0000259" key="10">
    <source>
        <dbReference type="PROSITE" id="PS50893"/>
    </source>
</evidence>
<comment type="caution">
    <text evidence="11">The sequence shown here is derived from an EMBL/GenBank/DDBJ whole genome shotgun (WGS) entry which is preliminary data.</text>
</comment>